<name>A0A7S4G653_9EUGL</name>
<proteinExistence type="predicted"/>
<evidence type="ECO:0000313" key="1">
    <source>
        <dbReference type="EMBL" id="CAE0826556.1"/>
    </source>
</evidence>
<protein>
    <submittedName>
        <fullName evidence="1">Uncharacterized protein</fullName>
    </submittedName>
</protein>
<accession>A0A7S4G653</accession>
<reference evidence="1" key="1">
    <citation type="submission" date="2021-01" db="EMBL/GenBank/DDBJ databases">
        <authorList>
            <person name="Corre E."/>
            <person name="Pelletier E."/>
            <person name="Niang G."/>
            <person name="Scheremetjew M."/>
            <person name="Finn R."/>
            <person name="Kale V."/>
            <person name="Holt S."/>
            <person name="Cochrane G."/>
            <person name="Meng A."/>
            <person name="Brown T."/>
            <person name="Cohen L."/>
        </authorList>
    </citation>
    <scope>NUCLEOTIDE SEQUENCE</scope>
    <source>
        <strain evidence="1">CCMP1594</strain>
    </source>
</reference>
<gene>
    <name evidence="1" type="ORF">EGYM00163_LOCUS37813</name>
</gene>
<dbReference type="EMBL" id="HBJA01109607">
    <property type="protein sequence ID" value="CAE0826556.1"/>
    <property type="molecule type" value="Transcribed_RNA"/>
</dbReference>
<sequence>MIALPADVTPPRRVMYHLLLKSGLDIDEVWWSAGYQTILFPHLFAELPAGVTAFALLDCVPNQQAGNKFASLDTLTLWGYSVVKFRTHMIPGFFLSTFMPTQPVGWGCTL</sequence>
<dbReference type="AlphaFoldDB" id="A0A7S4G653"/>
<organism evidence="1">
    <name type="scientific">Eutreptiella gymnastica</name>
    <dbReference type="NCBI Taxonomy" id="73025"/>
    <lineage>
        <taxon>Eukaryota</taxon>
        <taxon>Discoba</taxon>
        <taxon>Euglenozoa</taxon>
        <taxon>Euglenida</taxon>
        <taxon>Spirocuta</taxon>
        <taxon>Euglenophyceae</taxon>
        <taxon>Eutreptiales</taxon>
        <taxon>Eutreptiaceae</taxon>
        <taxon>Eutreptiella</taxon>
    </lineage>
</organism>